<evidence type="ECO:0000313" key="2">
    <source>
        <dbReference type="Proteomes" id="UP000599074"/>
    </source>
</evidence>
<evidence type="ECO:0000313" key="1">
    <source>
        <dbReference type="EMBL" id="GII23629.1"/>
    </source>
</evidence>
<organism evidence="1 2">
    <name type="scientific">Planosporangium mesophilum</name>
    <dbReference type="NCBI Taxonomy" id="689768"/>
    <lineage>
        <taxon>Bacteria</taxon>
        <taxon>Bacillati</taxon>
        <taxon>Actinomycetota</taxon>
        <taxon>Actinomycetes</taxon>
        <taxon>Micromonosporales</taxon>
        <taxon>Micromonosporaceae</taxon>
        <taxon>Planosporangium</taxon>
    </lineage>
</organism>
<dbReference type="EMBL" id="BOON01000030">
    <property type="protein sequence ID" value="GII23629.1"/>
    <property type="molecule type" value="Genomic_DNA"/>
</dbReference>
<proteinExistence type="predicted"/>
<reference evidence="1" key="1">
    <citation type="submission" date="2021-01" db="EMBL/GenBank/DDBJ databases">
        <title>Whole genome shotgun sequence of Planosporangium mesophilum NBRC 109066.</title>
        <authorList>
            <person name="Komaki H."/>
            <person name="Tamura T."/>
        </authorList>
    </citation>
    <scope>NUCLEOTIDE SEQUENCE</scope>
    <source>
        <strain evidence="1">NBRC 109066</strain>
    </source>
</reference>
<dbReference type="Gene3D" id="2.60.300.12">
    <property type="entry name" value="HesB-like domain"/>
    <property type="match status" value="1"/>
</dbReference>
<accession>A0A8J3X1R4</accession>
<protein>
    <submittedName>
        <fullName evidence="1">Iron-sulfur cluster biosynthesis protein</fullName>
    </submittedName>
</protein>
<comment type="caution">
    <text evidence="1">The sequence shown here is derived from an EMBL/GenBank/DDBJ whole genome shotgun (WGS) entry which is preliminary data.</text>
</comment>
<sequence length="96" mass="9874">MLAVTDNAAAVIRDLTEQEEVPAGAGLRIATDESAGALRLSLAPEPQEGDQVVDAHGARLFLDHDAAELLDDKALDAAVDAEGGVQFAVGEQATHA</sequence>
<dbReference type="RefSeq" id="WP_168116366.1">
    <property type="nucleotide sequence ID" value="NZ_BOON01000030.1"/>
</dbReference>
<dbReference type="AlphaFoldDB" id="A0A8J3X1R4"/>
<keyword evidence="2" id="KW-1185">Reference proteome</keyword>
<dbReference type="SUPFAM" id="SSF89360">
    <property type="entry name" value="HesB-like domain"/>
    <property type="match status" value="1"/>
</dbReference>
<gene>
    <name evidence="1" type="ORF">Pme01_32260</name>
</gene>
<dbReference type="Proteomes" id="UP000599074">
    <property type="component" value="Unassembled WGS sequence"/>
</dbReference>
<name>A0A8J3X1R4_9ACTN</name>
<dbReference type="InterPro" id="IPR035903">
    <property type="entry name" value="HesB-like_dom_sf"/>
</dbReference>